<protein>
    <submittedName>
        <fullName evidence="1">Membrane-associated proteins in eicosanoid and glutathione metabolism</fullName>
    </submittedName>
</protein>
<dbReference type="Proteomes" id="UP000886501">
    <property type="component" value="Unassembled WGS sequence"/>
</dbReference>
<evidence type="ECO:0000313" key="2">
    <source>
        <dbReference type="Proteomes" id="UP000886501"/>
    </source>
</evidence>
<proteinExistence type="predicted"/>
<gene>
    <name evidence="1" type="ORF">BDM02DRAFT_3181945</name>
</gene>
<keyword evidence="2" id="KW-1185">Reference proteome</keyword>
<accession>A0ACB6ZX41</accession>
<comment type="caution">
    <text evidence="1">The sequence shown here is derived from an EMBL/GenBank/DDBJ whole genome shotgun (WGS) entry which is preliminary data.</text>
</comment>
<name>A0ACB6ZX41_THEGA</name>
<organism evidence="1 2">
    <name type="scientific">Thelephora ganbajun</name>
    <name type="common">Ganba fungus</name>
    <dbReference type="NCBI Taxonomy" id="370292"/>
    <lineage>
        <taxon>Eukaryota</taxon>
        <taxon>Fungi</taxon>
        <taxon>Dikarya</taxon>
        <taxon>Basidiomycota</taxon>
        <taxon>Agaricomycotina</taxon>
        <taxon>Agaricomycetes</taxon>
        <taxon>Thelephorales</taxon>
        <taxon>Thelephoraceae</taxon>
        <taxon>Thelephora</taxon>
    </lineage>
</organism>
<dbReference type="EMBL" id="MU117961">
    <property type="protein sequence ID" value="KAF9654097.1"/>
    <property type="molecule type" value="Genomic_DNA"/>
</dbReference>
<evidence type="ECO:0000313" key="1">
    <source>
        <dbReference type="EMBL" id="KAF9654097.1"/>
    </source>
</evidence>
<sequence length="150" mass="16222">MSSSITVPSQFGWVIGAIVSTAWLGAWQSLRVGVARRAAGVAYPQAYAETAEAEKSEAAFRFNCAQRAHANTLESIPYVITTGLIWGLKQPLYSAIALEIWVLTKVWYTYGYIKNGPKGRYAGGSPNQIAMLALFGGGTWAALKFIVDSL</sequence>
<reference evidence="1" key="1">
    <citation type="submission" date="2019-10" db="EMBL/GenBank/DDBJ databases">
        <authorList>
            <consortium name="DOE Joint Genome Institute"/>
            <person name="Kuo A."/>
            <person name="Miyauchi S."/>
            <person name="Kiss E."/>
            <person name="Drula E."/>
            <person name="Kohler A."/>
            <person name="Sanchez-Garcia M."/>
            <person name="Andreopoulos B."/>
            <person name="Barry K.W."/>
            <person name="Bonito G."/>
            <person name="Buee M."/>
            <person name="Carver A."/>
            <person name="Chen C."/>
            <person name="Cichocki N."/>
            <person name="Clum A."/>
            <person name="Culley D."/>
            <person name="Crous P.W."/>
            <person name="Fauchery L."/>
            <person name="Girlanda M."/>
            <person name="Hayes R."/>
            <person name="Keri Z."/>
            <person name="Labutti K."/>
            <person name="Lipzen A."/>
            <person name="Lombard V."/>
            <person name="Magnuson J."/>
            <person name="Maillard F."/>
            <person name="Morin E."/>
            <person name="Murat C."/>
            <person name="Nolan M."/>
            <person name="Ohm R."/>
            <person name="Pangilinan J."/>
            <person name="Pereira M."/>
            <person name="Perotto S."/>
            <person name="Peter M."/>
            <person name="Riley R."/>
            <person name="Sitrit Y."/>
            <person name="Stielow B."/>
            <person name="Szollosi G."/>
            <person name="Zifcakova L."/>
            <person name="Stursova M."/>
            <person name="Spatafora J.W."/>
            <person name="Tedersoo L."/>
            <person name="Vaario L.-M."/>
            <person name="Yamada A."/>
            <person name="Yan M."/>
            <person name="Wang P."/>
            <person name="Xu J."/>
            <person name="Bruns T."/>
            <person name="Baldrian P."/>
            <person name="Vilgalys R."/>
            <person name="Henrissat B."/>
            <person name="Grigoriev I.V."/>
            <person name="Hibbett D."/>
            <person name="Nagy L.G."/>
            <person name="Martin F.M."/>
        </authorList>
    </citation>
    <scope>NUCLEOTIDE SEQUENCE</scope>
    <source>
        <strain evidence="1">P2</strain>
    </source>
</reference>
<reference evidence="1" key="2">
    <citation type="journal article" date="2020" name="Nat. Commun.">
        <title>Large-scale genome sequencing of mycorrhizal fungi provides insights into the early evolution of symbiotic traits.</title>
        <authorList>
            <person name="Miyauchi S."/>
            <person name="Kiss E."/>
            <person name="Kuo A."/>
            <person name="Drula E."/>
            <person name="Kohler A."/>
            <person name="Sanchez-Garcia M."/>
            <person name="Morin E."/>
            <person name="Andreopoulos B."/>
            <person name="Barry K.W."/>
            <person name="Bonito G."/>
            <person name="Buee M."/>
            <person name="Carver A."/>
            <person name="Chen C."/>
            <person name="Cichocki N."/>
            <person name="Clum A."/>
            <person name="Culley D."/>
            <person name="Crous P.W."/>
            <person name="Fauchery L."/>
            <person name="Girlanda M."/>
            <person name="Hayes R.D."/>
            <person name="Keri Z."/>
            <person name="LaButti K."/>
            <person name="Lipzen A."/>
            <person name="Lombard V."/>
            <person name="Magnuson J."/>
            <person name="Maillard F."/>
            <person name="Murat C."/>
            <person name="Nolan M."/>
            <person name="Ohm R.A."/>
            <person name="Pangilinan J."/>
            <person name="Pereira M.F."/>
            <person name="Perotto S."/>
            <person name="Peter M."/>
            <person name="Pfister S."/>
            <person name="Riley R."/>
            <person name="Sitrit Y."/>
            <person name="Stielow J.B."/>
            <person name="Szollosi G."/>
            <person name="Zifcakova L."/>
            <person name="Stursova M."/>
            <person name="Spatafora J.W."/>
            <person name="Tedersoo L."/>
            <person name="Vaario L.M."/>
            <person name="Yamada A."/>
            <person name="Yan M."/>
            <person name="Wang P."/>
            <person name="Xu J."/>
            <person name="Bruns T."/>
            <person name="Baldrian P."/>
            <person name="Vilgalys R."/>
            <person name="Dunand C."/>
            <person name="Henrissat B."/>
            <person name="Grigoriev I.V."/>
            <person name="Hibbett D."/>
            <person name="Nagy L.G."/>
            <person name="Martin F.M."/>
        </authorList>
    </citation>
    <scope>NUCLEOTIDE SEQUENCE</scope>
    <source>
        <strain evidence="1">P2</strain>
    </source>
</reference>